<dbReference type="InterPro" id="IPR049202">
    <property type="entry name" value="DUF6817"/>
</dbReference>
<sequence>MRLTTSLGVVAKSHVIDTWKAKTFAADPARTASWKSMDVKLRKFLKASVPEALAHTGDAAFDEHLVGVQSVLRTFGADEEVCTAGLFHSLYGTEGFQGFKMPILRRPEIRRLIGPRAEQLVWSFCVVDRKVFDDALLLRPDSVGHEPPQLLARPELGRFPLPPATSTNEWLDFVELVLADWVDQVAGAAEKANPLFDWQKGEAWSYRRHAYAKMAELLAIHRPENDRGPRIQRIVHEVYAAEPIATRELVQEVTPPMSDAAKEARDAMRSVLL</sequence>
<evidence type="ECO:0000259" key="1">
    <source>
        <dbReference type="Pfam" id="PF20680"/>
    </source>
</evidence>
<reference evidence="2" key="1">
    <citation type="submission" date="2013-12" db="EMBL/GenBank/DDBJ databases">
        <title>The Genome Sequence of Aphanomyces invadans NJM9701.</title>
        <authorList>
            <consortium name="The Broad Institute Genomics Platform"/>
            <person name="Russ C."/>
            <person name="Tyler B."/>
            <person name="van West P."/>
            <person name="Dieguez-Uribeondo J."/>
            <person name="Young S.K."/>
            <person name="Zeng Q."/>
            <person name="Gargeya S."/>
            <person name="Fitzgerald M."/>
            <person name="Abouelleil A."/>
            <person name="Alvarado L."/>
            <person name="Chapman S.B."/>
            <person name="Gainer-Dewar J."/>
            <person name="Goldberg J."/>
            <person name="Griggs A."/>
            <person name="Gujja S."/>
            <person name="Hansen M."/>
            <person name="Howarth C."/>
            <person name="Imamovic A."/>
            <person name="Ireland A."/>
            <person name="Larimer J."/>
            <person name="McCowan C."/>
            <person name="Murphy C."/>
            <person name="Pearson M."/>
            <person name="Poon T.W."/>
            <person name="Priest M."/>
            <person name="Roberts A."/>
            <person name="Saif S."/>
            <person name="Shea T."/>
            <person name="Sykes S."/>
            <person name="Wortman J."/>
            <person name="Nusbaum C."/>
            <person name="Birren B."/>
        </authorList>
    </citation>
    <scope>NUCLEOTIDE SEQUENCE [LARGE SCALE GENOMIC DNA]</scope>
    <source>
        <strain evidence="2">NJM9701</strain>
    </source>
</reference>
<dbReference type="EMBL" id="KI913962">
    <property type="protein sequence ID" value="ETW01962.1"/>
    <property type="molecule type" value="Genomic_DNA"/>
</dbReference>
<dbReference type="PANTHER" id="PTHR37391:SF2">
    <property type="entry name" value="E3 UBIQUITIN-PROTEIN LIGASE"/>
    <property type="match status" value="1"/>
</dbReference>
<dbReference type="AlphaFoldDB" id="A0A024U7W2"/>
<accession>A0A024U7W2</accession>
<dbReference type="GeneID" id="20083541"/>
<proteinExistence type="predicted"/>
<dbReference type="Pfam" id="PF20680">
    <property type="entry name" value="DUF6817"/>
    <property type="match status" value="1"/>
</dbReference>
<protein>
    <recommendedName>
        <fullName evidence="1">DUF6817 domain-containing protein</fullName>
    </recommendedName>
</protein>
<evidence type="ECO:0000313" key="2">
    <source>
        <dbReference type="EMBL" id="ETW01962.1"/>
    </source>
</evidence>
<gene>
    <name evidence="2" type="ORF">H310_06491</name>
</gene>
<name>A0A024U7W2_9STRA</name>
<organism evidence="2">
    <name type="scientific">Aphanomyces invadans</name>
    <dbReference type="NCBI Taxonomy" id="157072"/>
    <lineage>
        <taxon>Eukaryota</taxon>
        <taxon>Sar</taxon>
        <taxon>Stramenopiles</taxon>
        <taxon>Oomycota</taxon>
        <taxon>Saprolegniomycetes</taxon>
        <taxon>Saprolegniales</taxon>
        <taxon>Verrucalvaceae</taxon>
        <taxon>Aphanomyces</taxon>
    </lineage>
</organism>
<dbReference type="PANTHER" id="PTHR37391">
    <property type="entry name" value="E3 UBIQUITIN-PROTEIN LIGASE"/>
    <property type="match status" value="1"/>
</dbReference>
<feature type="domain" description="DUF6817" evidence="1">
    <location>
        <begin position="44"/>
        <end position="129"/>
    </location>
</feature>
<dbReference type="OrthoDB" id="2306007at2759"/>
<dbReference type="VEuPathDB" id="FungiDB:H310_06491"/>
<dbReference type="RefSeq" id="XP_008869810.1">
    <property type="nucleotide sequence ID" value="XM_008871588.1"/>
</dbReference>